<dbReference type="NCBIfam" id="NF038196">
    <property type="entry name" value="ferrodoxin_EFR1"/>
    <property type="match status" value="1"/>
</dbReference>
<accession>A0A9W5Y7D1</accession>
<dbReference type="GO" id="GO:0051536">
    <property type="term" value="F:iron-sulfur cluster binding"/>
    <property type="evidence" value="ECO:0007669"/>
    <property type="project" value="UniProtKB-KW"/>
</dbReference>
<dbReference type="SUPFAM" id="SSF54862">
    <property type="entry name" value="4Fe-4S ferredoxins"/>
    <property type="match status" value="1"/>
</dbReference>
<sequence length="284" mass="32404">MSTEIYYFSGTGNSLYIAQEIQKKIPNTKLIPIVSLLHQEVIQTKGKRVGIIFPVYALTIPIPVKWFLKKLDISSAEYVFGVATRLGIIFKDFKRIDKILKKKNSGLNSHFVINMYSNDVKVEDYQTPKKSEISKLEKTVQNKLDNIISIILDQETSKEKDVDYLIDLPYNPIVNFFLEKFIVSCMTISEYIGGVKYFCTDSKCIGCGVCEKVCLSGKIKMCNNKPMWQKKVLCYMCYACINYCPVNSIQINSIPGVKSFTRQNGRYTHPYASIKDIAKQKASK</sequence>
<dbReference type="PROSITE" id="PS00198">
    <property type="entry name" value="4FE4S_FER_1"/>
    <property type="match status" value="1"/>
</dbReference>
<dbReference type="Proteomes" id="UP001144256">
    <property type="component" value="Unassembled WGS sequence"/>
</dbReference>
<dbReference type="InterPro" id="IPR029039">
    <property type="entry name" value="Flavoprotein-like_sf"/>
</dbReference>
<dbReference type="SUPFAM" id="SSF52218">
    <property type="entry name" value="Flavoproteins"/>
    <property type="match status" value="1"/>
</dbReference>
<name>A0A9W5Y7D1_9FIRM</name>
<dbReference type="InterPro" id="IPR047964">
    <property type="entry name" value="EFR1-like"/>
</dbReference>
<evidence type="ECO:0000313" key="6">
    <source>
        <dbReference type="Proteomes" id="UP001144256"/>
    </source>
</evidence>
<keyword evidence="3" id="KW-0411">Iron-sulfur</keyword>
<evidence type="ECO:0000256" key="3">
    <source>
        <dbReference type="ARBA" id="ARBA00023014"/>
    </source>
</evidence>
<evidence type="ECO:0000256" key="2">
    <source>
        <dbReference type="ARBA" id="ARBA00023004"/>
    </source>
</evidence>
<dbReference type="EMBL" id="BRLB01000001">
    <property type="protein sequence ID" value="GKX28075.1"/>
    <property type="molecule type" value="Genomic_DNA"/>
</dbReference>
<dbReference type="AlphaFoldDB" id="A0A9W5Y7D1"/>
<proteinExistence type="predicted"/>
<gene>
    <name evidence="5" type="ORF">SH1V18_05550</name>
</gene>
<evidence type="ECO:0000313" key="5">
    <source>
        <dbReference type="EMBL" id="GKX28075.1"/>
    </source>
</evidence>
<evidence type="ECO:0000256" key="1">
    <source>
        <dbReference type="ARBA" id="ARBA00022723"/>
    </source>
</evidence>
<keyword evidence="1" id="KW-0479">Metal-binding</keyword>
<dbReference type="InterPro" id="IPR017896">
    <property type="entry name" value="4Fe4S_Fe-S-bd"/>
</dbReference>
<dbReference type="GO" id="GO:0046872">
    <property type="term" value="F:metal ion binding"/>
    <property type="evidence" value="ECO:0007669"/>
    <property type="project" value="UniProtKB-KW"/>
</dbReference>
<reference evidence="5" key="1">
    <citation type="submission" date="2022-06" db="EMBL/GenBank/DDBJ databases">
        <title>Vallitalea longa sp. nov., an anaerobic bacterium isolated from marine sediment.</title>
        <authorList>
            <person name="Hirano S."/>
            <person name="Terahara T."/>
            <person name="Mori K."/>
            <person name="Hamada M."/>
            <person name="Matsumoto R."/>
            <person name="Kobayashi T."/>
        </authorList>
    </citation>
    <scope>NUCLEOTIDE SEQUENCE</scope>
    <source>
        <strain evidence="5">SH18-1</strain>
    </source>
</reference>
<dbReference type="InterPro" id="IPR017900">
    <property type="entry name" value="4Fe4S_Fe_S_CS"/>
</dbReference>
<organism evidence="5 6">
    <name type="scientific">Vallitalea longa</name>
    <dbReference type="NCBI Taxonomy" id="2936439"/>
    <lineage>
        <taxon>Bacteria</taxon>
        <taxon>Bacillati</taxon>
        <taxon>Bacillota</taxon>
        <taxon>Clostridia</taxon>
        <taxon>Lachnospirales</taxon>
        <taxon>Vallitaleaceae</taxon>
        <taxon>Vallitalea</taxon>
    </lineage>
</organism>
<evidence type="ECO:0000259" key="4">
    <source>
        <dbReference type="PROSITE" id="PS51379"/>
    </source>
</evidence>
<keyword evidence="6" id="KW-1185">Reference proteome</keyword>
<dbReference type="RefSeq" id="WP_281812015.1">
    <property type="nucleotide sequence ID" value="NZ_BRLB01000001.1"/>
</dbReference>
<protein>
    <submittedName>
        <fullName evidence="5">Iron-sulfur protein</fullName>
    </submittedName>
</protein>
<comment type="caution">
    <text evidence="5">The sequence shown here is derived from an EMBL/GenBank/DDBJ whole genome shotgun (WGS) entry which is preliminary data.</text>
</comment>
<feature type="domain" description="4Fe-4S ferredoxin-type" evidence="4">
    <location>
        <begin position="195"/>
        <end position="224"/>
    </location>
</feature>
<feature type="domain" description="4Fe-4S ferredoxin-type" evidence="4">
    <location>
        <begin position="225"/>
        <end position="254"/>
    </location>
</feature>
<keyword evidence="2" id="KW-0408">Iron</keyword>
<dbReference type="Gene3D" id="3.30.70.20">
    <property type="match status" value="1"/>
</dbReference>
<dbReference type="PROSITE" id="PS51379">
    <property type="entry name" value="4FE4S_FER_2"/>
    <property type="match status" value="2"/>
</dbReference>